<dbReference type="GO" id="GO:0004814">
    <property type="term" value="F:arginine-tRNA ligase activity"/>
    <property type="evidence" value="ECO:0007669"/>
    <property type="project" value="UniProtKB-UniRule"/>
</dbReference>
<protein>
    <recommendedName>
        <fullName evidence="2 9">Arginine--tRNA ligase</fullName>
        <ecNumber evidence="2 9">6.1.1.19</ecNumber>
    </recommendedName>
</protein>
<evidence type="ECO:0000256" key="6">
    <source>
        <dbReference type="ARBA" id="ARBA00022917"/>
    </source>
</evidence>
<sequence>MLEDYLTGLIKQALAELDLDAEEGEIELSRPALAWGDYSTNVAMGLARRLNRQPLDLAELLRAKLLELKDDRVAEVTVAGPGFVNFRLATGFLTESLKEILVGGEAFGRTKVLTGKKVLIEYTDPNPFKEFHIGHLMSNSIGEAISRLIEANGAETKRVCYSGDIGLHVAKALWGIFKREDAWPADSAPLSEKVKFLGQAYALGAAEYETGTPEAKEGIIIINKKLYKRNDPKLNHLYDLGRRWSLDYFELIYARLGTKFDHYFFESEAWTIGQKLVELGLTQGVFRKSDGAIIFPGADYDPSLHTRVFINSAGVTTYEAKDLGLAKLKEDFYPADLSLTITSNEQTDYFKVVHKALEQILPEAARKTRHLPHGFLRLPSGKMSSRTGQVIPAESLLAEAERKVLVKLADRDLTEEVKAEIATGVAIGAIKYSILKQTPGKDIVFDFEKSLSFEGDSGPYLQYTYARARSVLKKAGPDHRYAAALLHDELTQTETDLLRLLTRLPEVVESAYRELAPQQIVSYLLTVAGGFNRFYVETKIIGADNEAYYLALTEATAVVLDNGLRLLAIPVLEKM</sequence>
<dbReference type="Gene3D" id="1.10.730.10">
    <property type="entry name" value="Isoleucyl-tRNA Synthetase, Domain 1"/>
    <property type="match status" value="1"/>
</dbReference>
<dbReference type="SUPFAM" id="SSF47323">
    <property type="entry name" value="Anticodon-binding domain of a subclass of class I aminoacyl-tRNA synthetases"/>
    <property type="match status" value="1"/>
</dbReference>
<dbReference type="GO" id="GO:0006420">
    <property type="term" value="P:arginyl-tRNA aminoacylation"/>
    <property type="evidence" value="ECO:0007669"/>
    <property type="project" value="UniProtKB-UniRule"/>
</dbReference>
<accession>A0A2H0RKH0</accession>
<dbReference type="Pfam" id="PF00750">
    <property type="entry name" value="tRNA-synt_1d"/>
    <property type="match status" value="1"/>
</dbReference>
<evidence type="ECO:0000256" key="4">
    <source>
        <dbReference type="ARBA" id="ARBA00022741"/>
    </source>
</evidence>
<dbReference type="InterPro" id="IPR001278">
    <property type="entry name" value="Arg-tRNA-ligase"/>
</dbReference>
<dbReference type="Proteomes" id="UP000230431">
    <property type="component" value="Unassembled WGS sequence"/>
</dbReference>
<feature type="domain" description="Arginyl tRNA synthetase N-terminal" evidence="12">
    <location>
        <begin position="4"/>
        <end position="88"/>
    </location>
</feature>
<evidence type="ECO:0000256" key="5">
    <source>
        <dbReference type="ARBA" id="ARBA00022840"/>
    </source>
</evidence>
<dbReference type="Pfam" id="PF05746">
    <property type="entry name" value="DALR_1"/>
    <property type="match status" value="1"/>
</dbReference>
<dbReference type="SMART" id="SM00836">
    <property type="entry name" value="DALR_1"/>
    <property type="match status" value="1"/>
</dbReference>
<dbReference type="SUPFAM" id="SSF52374">
    <property type="entry name" value="Nucleotidylyl transferase"/>
    <property type="match status" value="1"/>
</dbReference>
<dbReference type="InterPro" id="IPR008909">
    <property type="entry name" value="DALR_anticod-bd"/>
</dbReference>
<dbReference type="PANTHER" id="PTHR11956:SF5">
    <property type="entry name" value="ARGININE--TRNA LIGASE, CYTOPLASMIC"/>
    <property type="match status" value="1"/>
</dbReference>
<dbReference type="NCBIfam" id="TIGR00456">
    <property type="entry name" value="argS"/>
    <property type="match status" value="1"/>
</dbReference>
<dbReference type="PANTHER" id="PTHR11956">
    <property type="entry name" value="ARGINYL-TRNA SYNTHETASE"/>
    <property type="match status" value="1"/>
</dbReference>
<dbReference type="GO" id="GO:0005737">
    <property type="term" value="C:cytoplasm"/>
    <property type="evidence" value="ECO:0007669"/>
    <property type="project" value="UniProtKB-UniRule"/>
</dbReference>
<evidence type="ECO:0000256" key="10">
    <source>
        <dbReference type="RuleBase" id="RU363038"/>
    </source>
</evidence>
<dbReference type="GO" id="GO:0005524">
    <property type="term" value="F:ATP binding"/>
    <property type="evidence" value="ECO:0007669"/>
    <property type="project" value="UniProtKB-KW"/>
</dbReference>
<gene>
    <name evidence="13" type="primary">argS</name>
    <name evidence="13" type="ORF">COV08_00720</name>
</gene>
<dbReference type="InterPro" id="IPR035684">
    <property type="entry name" value="ArgRS_core"/>
</dbReference>
<keyword evidence="4 10" id="KW-0547">Nucleotide-binding</keyword>
<dbReference type="AlphaFoldDB" id="A0A2H0RKH0"/>
<proteinExistence type="inferred from homology"/>
<comment type="caution">
    <text evidence="13">The sequence shown here is derived from an EMBL/GenBank/DDBJ whole genome shotgun (WGS) entry which is preliminary data.</text>
</comment>
<dbReference type="Gene3D" id="3.30.1360.70">
    <property type="entry name" value="Arginyl tRNA synthetase N-terminal domain"/>
    <property type="match status" value="1"/>
</dbReference>
<evidence type="ECO:0000259" key="12">
    <source>
        <dbReference type="SMART" id="SM01016"/>
    </source>
</evidence>
<dbReference type="InterPro" id="IPR036695">
    <property type="entry name" value="Arg-tRNA-synth_N_sf"/>
</dbReference>
<comment type="catalytic activity">
    <reaction evidence="8">
        <text>tRNA(Arg) + L-arginine + ATP = L-arginyl-tRNA(Arg) + AMP + diphosphate</text>
        <dbReference type="Rhea" id="RHEA:20301"/>
        <dbReference type="Rhea" id="RHEA-COMP:9658"/>
        <dbReference type="Rhea" id="RHEA-COMP:9673"/>
        <dbReference type="ChEBI" id="CHEBI:30616"/>
        <dbReference type="ChEBI" id="CHEBI:32682"/>
        <dbReference type="ChEBI" id="CHEBI:33019"/>
        <dbReference type="ChEBI" id="CHEBI:78442"/>
        <dbReference type="ChEBI" id="CHEBI:78513"/>
        <dbReference type="ChEBI" id="CHEBI:456215"/>
        <dbReference type="EC" id="6.1.1.19"/>
    </reaction>
</comment>
<dbReference type="EMBL" id="PCYK01000004">
    <property type="protein sequence ID" value="PIR46275.1"/>
    <property type="molecule type" value="Genomic_DNA"/>
</dbReference>
<organism evidence="13 14">
    <name type="scientific">Candidatus Vogelbacteria bacterium CG10_big_fil_rev_8_21_14_0_10_49_38</name>
    <dbReference type="NCBI Taxonomy" id="1975043"/>
    <lineage>
        <taxon>Bacteria</taxon>
        <taxon>Candidatus Vogeliibacteriota</taxon>
    </lineage>
</organism>
<evidence type="ECO:0000313" key="13">
    <source>
        <dbReference type="EMBL" id="PIR46275.1"/>
    </source>
</evidence>
<dbReference type="SMART" id="SM01016">
    <property type="entry name" value="Arg_tRNA_synt_N"/>
    <property type="match status" value="1"/>
</dbReference>
<dbReference type="Pfam" id="PF03485">
    <property type="entry name" value="Arg_tRNA_synt_N"/>
    <property type="match status" value="1"/>
</dbReference>
<dbReference type="Gene3D" id="3.40.50.620">
    <property type="entry name" value="HUPs"/>
    <property type="match status" value="1"/>
</dbReference>
<keyword evidence="6 10" id="KW-0648">Protein biosynthesis</keyword>
<keyword evidence="3 10" id="KW-0436">Ligase</keyword>
<feature type="domain" description="DALR anticodon binding" evidence="11">
    <location>
        <begin position="461"/>
        <end position="575"/>
    </location>
</feature>
<dbReference type="EC" id="6.1.1.19" evidence="2 9"/>
<evidence type="ECO:0000256" key="2">
    <source>
        <dbReference type="ARBA" id="ARBA00012837"/>
    </source>
</evidence>
<keyword evidence="7 10" id="KW-0030">Aminoacyl-tRNA synthetase</keyword>
<evidence type="ECO:0000256" key="1">
    <source>
        <dbReference type="ARBA" id="ARBA00005594"/>
    </source>
</evidence>
<evidence type="ECO:0000256" key="8">
    <source>
        <dbReference type="ARBA" id="ARBA00049339"/>
    </source>
</evidence>
<evidence type="ECO:0000313" key="14">
    <source>
        <dbReference type="Proteomes" id="UP000230431"/>
    </source>
</evidence>
<dbReference type="SUPFAM" id="SSF55190">
    <property type="entry name" value="Arginyl-tRNA synthetase (ArgRS), N-terminal 'additional' domain"/>
    <property type="match status" value="1"/>
</dbReference>
<evidence type="ECO:0000259" key="11">
    <source>
        <dbReference type="SMART" id="SM00836"/>
    </source>
</evidence>
<evidence type="ECO:0000256" key="3">
    <source>
        <dbReference type="ARBA" id="ARBA00022598"/>
    </source>
</evidence>
<dbReference type="InterPro" id="IPR005148">
    <property type="entry name" value="Arg-tRNA-synth_N"/>
</dbReference>
<dbReference type="InterPro" id="IPR009080">
    <property type="entry name" value="tRNAsynth_Ia_anticodon-bd"/>
</dbReference>
<dbReference type="FunFam" id="1.10.730.10:FF:000006">
    <property type="entry name" value="Arginyl-tRNA synthetase 2, mitochondrial"/>
    <property type="match status" value="1"/>
</dbReference>
<evidence type="ECO:0000256" key="7">
    <source>
        <dbReference type="ARBA" id="ARBA00023146"/>
    </source>
</evidence>
<evidence type="ECO:0000256" key="9">
    <source>
        <dbReference type="NCBIfam" id="TIGR00456"/>
    </source>
</evidence>
<comment type="similarity">
    <text evidence="1 10">Belongs to the class-I aminoacyl-tRNA synthetase family.</text>
</comment>
<name>A0A2H0RKH0_9BACT</name>
<reference evidence="13 14" key="1">
    <citation type="submission" date="2017-09" db="EMBL/GenBank/DDBJ databases">
        <title>Depth-based differentiation of microbial function through sediment-hosted aquifers and enrichment of novel symbionts in the deep terrestrial subsurface.</title>
        <authorList>
            <person name="Probst A.J."/>
            <person name="Ladd B."/>
            <person name="Jarett J.K."/>
            <person name="Geller-Mcgrath D.E."/>
            <person name="Sieber C.M."/>
            <person name="Emerson J.B."/>
            <person name="Anantharaman K."/>
            <person name="Thomas B.C."/>
            <person name="Malmstrom R."/>
            <person name="Stieglmeier M."/>
            <person name="Klingl A."/>
            <person name="Woyke T."/>
            <person name="Ryan C.M."/>
            <person name="Banfield J.F."/>
        </authorList>
    </citation>
    <scope>NUCLEOTIDE SEQUENCE [LARGE SCALE GENOMIC DNA]</scope>
    <source>
        <strain evidence="13">CG10_big_fil_rev_8_21_14_0_10_49_38</strain>
    </source>
</reference>
<dbReference type="InterPro" id="IPR014729">
    <property type="entry name" value="Rossmann-like_a/b/a_fold"/>
</dbReference>
<keyword evidence="5 10" id="KW-0067">ATP-binding</keyword>
<dbReference type="PRINTS" id="PR01038">
    <property type="entry name" value="TRNASYNTHARG"/>
</dbReference>